<dbReference type="KEGG" id="pfla:Pflav_032660"/>
<evidence type="ECO:0000313" key="6">
    <source>
        <dbReference type="EMBL" id="BCB76856.1"/>
    </source>
</evidence>
<dbReference type="Proteomes" id="UP000502508">
    <property type="component" value="Chromosome"/>
</dbReference>
<keyword evidence="3 5" id="KW-1133">Transmembrane helix</keyword>
<feature type="transmembrane region" description="Helical" evidence="5">
    <location>
        <begin position="47"/>
        <end position="68"/>
    </location>
</feature>
<protein>
    <recommendedName>
        <fullName evidence="8">Isoprenylcysteine carboxyl methyltransferase</fullName>
    </recommendedName>
</protein>
<keyword evidence="7" id="KW-1185">Reference proteome</keyword>
<gene>
    <name evidence="6" type="ORF">Pflav_032660</name>
</gene>
<dbReference type="Gene3D" id="1.20.120.1630">
    <property type="match status" value="1"/>
</dbReference>
<name>A0A6F8XSR1_9ACTN</name>
<evidence type="ECO:0000256" key="5">
    <source>
        <dbReference type="SAM" id="Phobius"/>
    </source>
</evidence>
<evidence type="ECO:0000256" key="1">
    <source>
        <dbReference type="ARBA" id="ARBA00004127"/>
    </source>
</evidence>
<accession>A0A6F8XSR1</accession>
<evidence type="ECO:0000313" key="7">
    <source>
        <dbReference type="Proteomes" id="UP000502508"/>
    </source>
</evidence>
<dbReference type="Pfam" id="PF04191">
    <property type="entry name" value="PEMT"/>
    <property type="match status" value="1"/>
</dbReference>
<evidence type="ECO:0000256" key="2">
    <source>
        <dbReference type="ARBA" id="ARBA00022692"/>
    </source>
</evidence>
<evidence type="ECO:0000256" key="3">
    <source>
        <dbReference type="ARBA" id="ARBA00022989"/>
    </source>
</evidence>
<comment type="subcellular location">
    <subcellularLocation>
        <location evidence="1">Endomembrane system</location>
        <topology evidence="1">Multi-pass membrane protein</topology>
    </subcellularLocation>
</comment>
<feature type="transmembrane region" description="Helical" evidence="5">
    <location>
        <begin position="80"/>
        <end position="102"/>
    </location>
</feature>
<proteinExistence type="predicted"/>
<evidence type="ECO:0008006" key="8">
    <source>
        <dbReference type="Google" id="ProtNLM"/>
    </source>
</evidence>
<organism evidence="6 7">
    <name type="scientific">Phytohabitans flavus</name>
    <dbReference type="NCBI Taxonomy" id="1076124"/>
    <lineage>
        <taxon>Bacteria</taxon>
        <taxon>Bacillati</taxon>
        <taxon>Actinomycetota</taxon>
        <taxon>Actinomycetes</taxon>
        <taxon>Micromonosporales</taxon>
        <taxon>Micromonosporaceae</taxon>
    </lineage>
</organism>
<dbReference type="EMBL" id="AP022870">
    <property type="protein sequence ID" value="BCB76856.1"/>
    <property type="molecule type" value="Genomic_DNA"/>
</dbReference>
<feature type="transmembrane region" description="Helical" evidence="5">
    <location>
        <begin position="6"/>
        <end position="27"/>
    </location>
</feature>
<feature type="transmembrane region" description="Helical" evidence="5">
    <location>
        <begin position="141"/>
        <end position="167"/>
    </location>
</feature>
<keyword evidence="4 5" id="KW-0472">Membrane</keyword>
<dbReference type="GO" id="GO:0012505">
    <property type="term" value="C:endomembrane system"/>
    <property type="evidence" value="ECO:0007669"/>
    <property type="project" value="UniProtKB-SubCell"/>
</dbReference>
<dbReference type="InterPro" id="IPR007318">
    <property type="entry name" value="Phopholipid_MeTrfase"/>
</dbReference>
<keyword evidence="2 5" id="KW-0812">Transmembrane</keyword>
<reference evidence="6 7" key="2">
    <citation type="submission" date="2020-03" db="EMBL/GenBank/DDBJ databases">
        <authorList>
            <person name="Ichikawa N."/>
            <person name="Kimura A."/>
            <person name="Kitahashi Y."/>
            <person name="Uohara A."/>
        </authorList>
    </citation>
    <scope>NUCLEOTIDE SEQUENCE [LARGE SCALE GENOMIC DNA]</scope>
    <source>
        <strain evidence="6 7">NBRC 107702</strain>
    </source>
</reference>
<reference evidence="6 7" key="1">
    <citation type="submission" date="2020-03" db="EMBL/GenBank/DDBJ databases">
        <title>Whole genome shotgun sequence of Phytohabitans flavus NBRC 107702.</title>
        <authorList>
            <person name="Komaki H."/>
            <person name="Tamura T."/>
        </authorList>
    </citation>
    <scope>NUCLEOTIDE SEQUENCE [LARGE SCALE GENOMIC DNA]</scope>
    <source>
        <strain evidence="6 7">NBRC 107702</strain>
    </source>
</reference>
<dbReference type="AlphaFoldDB" id="A0A6F8XSR1"/>
<evidence type="ECO:0000256" key="4">
    <source>
        <dbReference type="ARBA" id="ARBA00023136"/>
    </source>
</evidence>
<sequence length="204" mass="21399">MMSWALWVGLVLYVVGLVTVFGLRSVLQYRATGDSGHRRPHHRPGSVGWWAAVLLAGAVGVGAVGPLLALTGAVGVPAVLAVPALAGGGLVLMVCGFAGVLAGQQAMGLSWRVGVDDTERTALVSAGLFRHVRNPIFTAMVVAYIGLLATVPTWVTALGLVCLIAGVELQVRQVEEPYLIRVHGAAYRRYAAGVGRFLPRLGRL</sequence>